<evidence type="ECO:0000313" key="2">
    <source>
        <dbReference type="Proteomes" id="UP000286134"/>
    </source>
</evidence>
<organism evidence="1 2">
    <name type="scientific">Erysiphe neolycopersici</name>
    <dbReference type="NCBI Taxonomy" id="212602"/>
    <lineage>
        <taxon>Eukaryota</taxon>
        <taxon>Fungi</taxon>
        <taxon>Dikarya</taxon>
        <taxon>Ascomycota</taxon>
        <taxon>Pezizomycotina</taxon>
        <taxon>Leotiomycetes</taxon>
        <taxon>Erysiphales</taxon>
        <taxon>Erysiphaceae</taxon>
        <taxon>Erysiphe</taxon>
    </lineage>
</organism>
<keyword evidence="2" id="KW-1185">Reference proteome</keyword>
<gene>
    <name evidence="1" type="ORF">OnM2_086068</name>
</gene>
<evidence type="ECO:0000313" key="1">
    <source>
        <dbReference type="EMBL" id="RKF55820.1"/>
    </source>
</evidence>
<protein>
    <submittedName>
        <fullName evidence="1">Uncharacterized protein</fullName>
    </submittedName>
</protein>
<feature type="non-terminal residue" evidence="1">
    <location>
        <position position="129"/>
    </location>
</feature>
<accession>A0A420HEE6</accession>
<dbReference type="AlphaFoldDB" id="A0A420HEE6"/>
<reference evidence="1 2" key="1">
    <citation type="journal article" date="2018" name="BMC Genomics">
        <title>Comparative genome analyses reveal sequence features reflecting distinct modes of host-adaptation between dicot and monocot powdery mildew.</title>
        <authorList>
            <person name="Wu Y."/>
            <person name="Ma X."/>
            <person name="Pan Z."/>
            <person name="Kale S.D."/>
            <person name="Song Y."/>
            <person name="King H."/>
            <person name="Zhang Q."/>
            <person name="Presley C."/>
            <person name="Deng X."/>
            <person name="Wei C.I."/>
            <person name="Xiao S."/>
        </authorList>
    </citation>
    <scope>NUCLEOTIDE SEQUENCE [LARGE SCALE GENOMIC DNA]</scope>
    <source>
        <strain evidence="1">UMSG2</strain>
    </source>
</reference>
<dbReference type="EMBL" id="MCFK01008672">
    <property type="protein sequence ID" value="RKF55820.1"/>
    <property type="molecule type" value="Genomic_DNA"/>
</dbReference>
<name>A0A420HEE6_9PEZI</name>
<dbReference type="Proteomes" id="UP000286134">
    <property type="component" value="Unassembled WGS sequence"/>
</dbReference>
<proteinExistence type="predicted"/>
<sequence>MSSENPWTIEKLTKTNHEKWFRLMKAKVQSKEVMHVLQMSVEEYARVASPNIFEAERDERLEEVTSQIGKLSLHDRDNPSSGNSSYPRVFLNKEKKRKYIRDEGTLIYLLLQGLDDDDQALLDDYLKLL</sequence>
<dbReference type="STRING" id="212602.A0A420HEE6"/>
<comment type="caution">
    <text evidence="1">The sequence shown here is derived from an EMBL/GenBank/DDBJ whole genome shotgun (WGS) entry which is preliminary data.</text>
</comment>
<dbReference type="OrthoDB" id="3599353at2759"/>